<gene>
    <name evidence="2" type="ORF">A6R68_00808</name>
</gene>
<evidence type="ECO:0000256" key="1">
    <source>
        <dbReference type="SAM" id="MobiDB-lite"/>
    </source>
</evidence>
<keyword evidence="3" id="KW-1185">Reference proteome</keyword>
<organism evidence="2 3">
    <name type="scientific">Neotoma lepida</name>
    <name type="common">Desert woodrat</name>
    <dbReference type="NCBI Taxonomy" id="56216"/>
    <lineage>
        <taxon>Eukaryota</taxon>
        <taxon>Metazoa</taxon>
        <taxon>Chordata</taxon>
        <taxon>Craniata</taxon>
        <taxon>Vertebrata</taxon>
        <taxon>Euteleostomi</taxon>
        <taxon>Mammalia</taxon>
        <taxon>Eutheria</taxon>
        <taxon>Euarchontoglires</taxon>
        <taxon>Glires</taxon>
        <taxon>Rodentia</taxon>
        <taxon>Myomorpha</taxon>
        <taxon>Muroidea</taxon>
        <taxon>Cricetidae</taxon>
        <taxon>Neotominae</taxon>
        <taxon>Neotoma</taxon>
    </lineage>
</organism>
<protein>
    <submittedName>
        <fullName evidence="2">Uncharacterized protein</fullName>
    </submittedName>
</protein>
<dbReference type="Proteomes" id="UP000092124">
    <property type="component" value="Unassembled WGS sequence"/>
</dbReference>
<feature type="compositionally biased region" description="Polar residues" evidence="1">
    <location>
        <begin position="41"/>
        <end position="52"/>
    </location>
</feature>
<proteinExistence type="predicted"/>
<name>A0A1A6GZ67_NEOLE</name>
<dbReference type="AlphaFoldDB" id="A0A1A6GZ67"/>
<feature type="region of interest" description="Disordered" evidence="1">
    <location>
        <begin position="122"/>
        <end position="143"/>
    </location>
</feature>
<accession>A0A1A6GZ67</accession>
<feature type="compositionally biased region" description="Pro residues" evidence="1">
    <location>
        <begin position="134"/>
        <end position="143"/>
    </location>
</feature>
<feature type="compositionally biased region" description="Low complexity" evidence="1">
    <location>
        <begin position="63"/>
        <end position="75"/>
    </location>
</feature>
<dbReference type="EMBL" id="LZPO01066287">
    <property type="protein sequence ID" value="OBS70652.1"/>
    <property type="molecule type" value="Genomic_DNA"/>
</dbReference>
<evidence type="ECO:0000313" key="2">
    <source>
        <dbReference type="EMBL" id="OBS70652.1"/>
    </source>
</evidence>
<evidence type="ECO:0000313" key="3">
    <source>
        <dbReference type="Proteomes" id="UP000092124"/>
    </source>
</evidence>
<sequence length="143" mass="15642">MTAGDRKITTAKKLVPKPERAPAKKGKKVSKGQMMLASVGTIPQKNANAETDQAQKADDAEASSLDSFRSSPFSESFQSKGFQYLSDTQVGPTKDLPLGPSTNRFLEIELSTNRFLEIELTVTQRPKNPEPQFLHPPPVNLTA</sequence>
<feature type="region of interest" description="Disordered" evidence="1">
    <location>
        <begin position="1"/>
        <end position="75"/>
    </location>
</feature>
<comment type="caution">
    <text evidence="2">The sequence shown here is derived from an EMBL/GenBank/DDBJ whole genome shotgun (WGS) entry which is preliminary data.</text>
</comment>
<reference evidence="2 3" key="1">
    <citation type="submission" date="2016-06" db="EMBL/GenBank/DDBJ databases">
        <title>The Draft Genome Sequence and Annotation of the Desert Woodrat Neotoma lepida.</title>
        <authorList>
            <person name="Campbell M."/>
            <person name="Oakeson K.F."/>
            <person name="Yandell M."/>
            <person name="Halpert J.R."/>
            <person name="Dearing D."/>
        </authorList>
    </citation>
    <scope>NUCLEOTIDE SEQUENCE [LARGE SCALE GENOMIC DNA]</scope>
    <source>
        <strain evidence="2">417</strain>
        <tissue evidence="2">Liver</tissue>
    </source>
</reference>